<gene>
    <name evidence="2" type="primary">Contig6959.g7448</name>
    <name evidence="2" type="ORF">STYLEM_5226</name>
</gene>
<evidence type="ECO:0000313" key="3">
    <source>
        <dbReference type="Proteomes" id="UP000039865"/>
    </source>
</evidence>
<dbReference type="Proteomes" id="UP000039865">
    <property type="component" value="Unassembled WGS sequence"/>
</dbReference>
<dbReference type="InParanoid" id="A0A078A1V8"/>
<dbReference type="OrthoDB" id="305210at2759"/>
<dbReference type="PANTHER" id="PTHR11647:SF1">
    <property type="entry name" value="COLLAPSIN RESPONSE MEDIATOR PROTEIN"/>
    <property type="match status" value="1"/>
</dbReference>
<evidence type="ECO:0000256" key="1">
    <source>
        <dbReference type="ARBA" id="ARBA00008829"/>
    </source>
</evidence>
<name>A0A078A1V8_STYLE</name>
<organism evidence="2 3">
    <name type="scientific">Stylonychia lemnae</name>
    <name type="common">Ciliate</name>
    <dbReference type="NCBI Taxonomy" id="5949"/>
    <lineage>
        <taxon>Eukaryota</taxon>
        <taxon>Sar</taxon>
        <taxon>Alveolata</taxon>
        <taxon>Ciliophora</taxon>
        <taxon>Intramacronucleata</taxon>
        <taxon>Spirotrichea</taxon>
        <taxon>Stichotrichia</taxon>
        <taxon>Sporadotrichida</taxon>
        <taxon>Oxytrichidae</taxon>
        <taxon>Stylonychinae</taxon>
        <taxon>Stylonychia</taxon>
    </lineage>
</organism>
<dbReference type="EMBL" id="CCKQ01005074">
    <property type="protein sequence ID" value="CDW76226.1"/>
    <property type="molecule type" value="Genomic_DNA"/>
</dbReference>
<accession>A0A078A1V8</accession>
<sequence length="137" mass="15828">MSPNIDDDPQTKEYEMRLLAIQDLDTTAADNCAFSLTKKRLGHDYFDKIPNGFNGVDDRISVIWTNGFGKGVITPSDFPYGYGYEKIPALDAYRRIKETQSKELAQSLHQNFQKRNLQNNSDKQQYYYGQQLAQYLN</sequence>
<dbReference type="GO" id="GO:0004157">
    <property type="term" value="F:dihydropyrimidinase activity"/>
    <property type="evidence" value="ECO:0007669"/>
    <property type="project" value="TreeGrafter"/>
</dbReference>
<reference evidence="2 3" key="1">
    <citation type="submission" date="2014-06" db="EMBL/GenBank/DDBJ databases">
        <authorList>
            <person name="Swart Estienne"/>
        </authorList>
    </citation>
    <scope>NUCLEOTIDE SEQUENCE [LARGE SCALE GENOMIC DNA]</scope>
    <source>
        <strain evidence="2 3">130c</strain>
    </source>
</reference>
<dbReference type="GO" id="GO:0006208">
    <property type="term" value="P:pyrimidine nucleobase catabolic process"/>
    <property type="evidence" value="ECO:0007669"/>
    <property type="project" value="TreeGrafter"/>
</dbReference>
<protein>
    <submittedName>
        <fullName evidence="2">Dihydropyrimidinase</fullName>
    </submittedName>
</protein>
<proteinExistence type="inferred from homology"/>
<dbReference type="InterPro" id="IPR050378">
    <property type="entry name" value="Metallo-dep_Hydrolases_sf"/>
</dbReference>
<dbReference type="Gene3D" id="3.20.20.140">
    <property type="entry name" value="Metal-dependent hydrolases"/>
    <property type="match status" value="1"/>
</dbReference>
<dbReference type="GO" id="GO:0005829">
    <property type="term" value="C:cytosol"/>
    <property type="evidence" value="ECO:0007669"/>
    <property type="project" value="TreeGrafter"/>
</dbReference>
<dbReference type="AlphaFoldDB" id="A0A078A1V8"/>
<evidence type="ECO:0000313" key="2">
    <source>
        <dbReference type="EMBL" id="CDW76226.1"/>
    </source>
</evidence>
<dbReference type="SUPFAM" id="SSF51556">
    <property type="entry name" value="Metallo-dependent hydrolases"/>
    <property type="match status" value="1"/>
</dbReference>
<dbReference type="PANTHER" id="PTHR11647">
    <property type="entry name" value="HYDRANTOINASE/DIHYDROPYRIMIDINASE FAMILY MEMBER"/>
    <property type="match status" value="1"/>
</dbReference>
<comment type="similarity">
    <text evidence="1">Belongs to the metallo-dependent hydrolases superfamily. Hydantoinase/dihydropyrimidinase family.</text>
</comment>
<dbReference type="InterPro" id="IPR032466">
    <property type="entry name" value="Metal_Hydrolase"/>
</dbReference>
<keyword evidence="3" id="KW-1185">Reference proteome</keyword>